<evidence type="ECO:0000313" key="14">
    <source>
        <dbReference type="EMBL" id="ESN99855.1"/>
    </source>
</evidence>
<reference evidence="14 16" key="2">
    <citation type="journal article" date="2013" name="Nature">
        <title>Insights into bilaterian evolution from three spiralian genomes.</title>
        <authorList>
            <person name="Simakov O."/>
            <person name="Marletaz F."/>
            <person name="Cho S.J."/>
            <person name="Edsinger-Gonzales E."/>
            <person name="Havlak P."/>
            <person name="Hellsten U."/>
            <person name="Kuo D.H."/>
            <person name="Larsson T."/>
            <person name="Lv J."/>
            <person name="Arendt D."/>
            <person name="Savage R."/>
            <person name="Osoegawa K."/>
            <person name="de Jong P."/>
            <person name="Grimwood J."/>
            <person name="Chapman J.A."/>
            <person name="Shapiro H."/>
            <person name="Aerts A."/>
            <person name="Otillar R.P."/>
            <person name="Terry A.Y."/>
            <person name="Boore J.L."/>
            <person name="Grigoriev I.V."/>
            <person name="Lindberg D.R."/>
            <person name="Seaver E.C."/>
            <person name="Weisblat D.A."/>
            <person name="Putnam N.H."/>
            <person name="Rokhsar D.S."/>
        </authorList>
    </citation>
    <scope>NUCLEOTIDE SEQUENCE</scope>
</reference>
<dbReference type="PANTHER" id="PTHR10822:SF30">
    <property type="entry name" value="DALLY-LIKE, ISOFORM A"/>
    <property type="match status" value="1"/>
</dbReference>
<keyword evidence="7" id="KW-0472">Membrane</keyword>
<evidence type="ECO:0000256" key="4">
    <source>
        <dbReference type="ARBA" id="ARBA00022622"/>
    </source>
</evidence>
<dbReference type="eggNOG" id="KOG3821">
    <property type="taxonomic scope" value="Eukaryota"/>
</dbReference>
<dbReference type="STRING" id="6412.T1FAQ9"/>
<evidence type="ECO:0000256" key="2">
    <source>
        <dbReference type="ARBA" id="ARBA00010260"/>
    </source>
</evidence>
<dbReference type="EMBL" id="AMQM01005776">
    <property type="status" value="NOT_ANNOTATED_CDS"/>
    <property type="molecule type" value="Genomic_DNA"/>
</dbReference>
<dbReference type="CTD" id="20205908"/>
<reference evidence="15" key="3">
    <citation type="submission" date="2015-06" db="UniProtKB">
        <authorList>
            <consortium name="EnsemblMetazoa"/>
        </authorList>
    </citation>
    <scope>IDENTIFICATION</scope>
</reference>
<keyword evidence="3" id="KW-1003">Cell membrane</keyword>
<dbReference type="GO" id="GO:0005886">
    <property type="term" value="C:plasma membrane"/>
    <property type="evidence" value="ECO:0007669"/>
    <property type="project" value="UniProtKB-SubCell"/>
</dbReference>
<evidence type="ECO:0000256" key="11">
    <source>
        <dbReference type="RuleBase" id="RU003518"/>
    </source>
</evidence>
<feature type="chain" id="PRO_5010980503" evidence="13">
    <location>
        <begin position="25"/>
        <end position="272"/>
    </location>
</feature>
<keyword evidence="16" id="KW-1185">Reference proteome</keyword>
<protein>
    <submittedName>
        <fullName evidence="14 15">Uncharacterized protein</fullName>
    </submittedName>
</protein>
<evidence type="ECO:0000256" key="3">
    <source>
        <dbReference type="ARBA" id="ARBA00022475"/>
    </source>
</evidence>
<dbReference type="PANTHER" id="PTHR10822">
    <property type="entry name" value="GLYPICAN"/>
    <property type="match status" value="1"/>
</dbReference>
<evidence type="ECO:0000313" key="16">
    <source>
        <dbReference type="Proteomes" id="UP000015101"/>
    </source>
</evidence>
<dbReference type="InParanoid" id="T1FAQ9"/>
<dbReference type="HOGENOM" id="CLU_1024068_0_0_1"/>
<feature type="signal peptide" evidence="13">
    <location>
        <begin position="1"/>
        <end position="24"/>
    </location>
</feature>
<sequence>MAKIGIFITSTLVLVYLLISDIECHKNDKTLSKCHLSPKSNWSSVLNVFIENLNNGSREVCNSPHLIENCCPIAVVEHGILNETLTYFTTERLINYANQYANLHLLFDASFLQLLNVTKINLHRYLQASYGHGYLTNSHFLIELFLGIENYHVDNNLVDNDISQIVHRFFDSLIESFLDLYYSDFKYSEDDDDLNNKNLNNNKNNNNDPGDDDGDKSYMACIRREIKEIGPFGNAPTLLANKLKKTFVTVKTFSRSLRKISEAFSALKRVYK</sequence>
<evidence type="ECO:0000256" key="1">
    <source>
        <dbReference type="ARBA" id="ARBA00004609"/>
    </source>
</evidence>
<comment type="subcellular location">
    <subcellularLocation>
        <location evidence="1">Cell membrane</location>
        <topology evidence="1">Lipid-anchor</topology>
        <topology evidence="1">GPI-anchor</topology>
    </subcellularLocation>
</comment>
<keyword evidence="9" id="KW-0357">Heparan sulfate</keyword>
<keyword evidence="10" id="KW-0449">Lipoprotein</keyword>
<feature type="region of interest" description="Disordered" evidence="12">
    <location>
        <begin position="194"/>
        <end position="214"/>
    </location>
</feature>
<comment type="similarity">
    <text evidence="2 11">Belongs to the glypican family.</text>
</comment>
<dbReference type="RefSeq" id="XP_009022198.1">
    <property type="nucleotide sequence ID" value="XM_009023950.1"/>
</dbReference>
<evidence type="ECO:0000256" key="9">
    <source>
        <dbReference type="ARBA" id="ARBA00023207"/>
    </source>
</evidence>
<gene>
    <name evidence="15" type="primary">20205908</name>
    <name evidence="14" type="ORF">HELRODRAFT_176624</name>
</gene>
<evidence type="ECO:0000256" key="6">
    <source>
        <dbReference type="ARBA" id="ARBA00022974"/>
    </source>
</evidence>
<keyword evidence="5 13" id="KW-0732">Signal</keyword>
<keyword evidence="6" id="KW-0654">Proteoglycan</keyword>
<evidence type="ECO:0000256" key="12">
    <source>
        <dbReference type="SAM" id="MobiDB-lite"/>
    </source>
</evidence>
<evidence type="ECO:0000256" key="5">
    <source>
        <dbReference type="ARBA" id="ARBA00022729"/>
    </source>
</evidence>
<dbReference type="Pfam" id="PF01153">
    <property type="entry name" value="Glypican"/>
    <property type="match status" value="1"/>
</dbReference>
<dbReference type="EnsemblMetazoa" id="HelroT176624">
    <property type="protein sequence ID" value="HelroP176624"/>
    <property type="gene ID" value="HelroG176624"/>
</dbReference>
<dbReference type="Proteomes" id="UP000015101">
    <property type="component" value="Unassembled WGS sequence"/>
</dbReference>
<dbReference type="InterPro" id="IPR001863">
    <property type="entry name" value="Glypican"/>
</dbReference>
<dbReference type="KEGG" id="hro:HELRODRAFT_176624"/>
<evidence type="ECO:0000256" key="10">
    <source>
        <dbReference type="ARBA" id="ARBA00023288"/>
    </source>
</evidence>
<dbReference type="GO" id="GO:0009966">
    <property type="term" value="P:regulation of signal transduction"/>
    <property type="evidence" value="ECO:0007669"/>
    <property type="project" value="InterPro"/>
</dbReference>
<evidence type="ECO:0000313" key="15">
    <source>
        <dbReference type="EnsemblMetazoa" id="HelroP176624"/>
    </source>
</evidence>
<dbReference type="GeneID" id="20205908"/>
<organism evidence="15 16">
    <name type="scientific">Helobdella robusta</name>
    <name type="common">Californian leech</name>
    <dbReference type="NCBI Taxonomy" id="6412"/>
    <lineage>
        <taxon>Eukaryota</taxon>
        <taxon>Metazoa</taxon>
        <taxon>Spiralia</taxon>
        <taxon>Lophotrochozoa</taxon>
        <taxon>Annelida</taxon>
        <taxon>Clitellata</taxon>
        <taxon>Hirudinea</taxon>
        <taxon>Rhynchobdellida</taxon>
        <taxon>Glossiphoniidae</taxon>
        <taxon>Helobdella</taxon>
    </lineage>
</organism>
<accession>T1FAQ9</accession>
<dbReference type="AlphaFoldDB" id="T1FAQ9"/>
<name>T1FAQ9_HELRO</name>
<proteinExistence type="inferred from homology"/>
<evidence type="ECO:0000256" key="13">
    <source>
        <dbReference type="SAM" id="SignalP"/>
    </source>
</evidence>
<evidence type="ECO:0000256" key="7">
    <source>
        <dbReference type="ARBA" id="ARBA00023136"/>
    </source>
</evidence>
<reference evidence="16" key="1">
    <citation type="submission" date="2012-12" db="EMBL/GenBank/DDBJ databases">
        <authorList>
            <person name="Hellsten U."/>
            <person name="Grimwood J."/>
            <person name="Chapman J.A."/>
            <person name="Shapiro H."/>
            <person name="Aerts A."/>
            <person name="Otillar R.P."/>
            <person name="Terry A.Y."/>
            <person name="Boore J.L."/>
            <person name="Simakov O."/>
            <person name="Marletaz F."/>
            <person name="Cho S.-J."/>
            <person name="Edsinger-Gonzales E."/>
            <person name="Havlak P."/>
            <person name="Kuo D.-H."/>
            <person name="Larsson T."/>
            <person name="Lv J."/>
            <person name="Arendt D."/>
            <person name="Savage R."/>
            <person name="Osoegawa K."/>
            <person name="de Jong P."/>
            <person name="Lindberg D.R."/>
            <person name="Seaver E.C."/>
            <person name="Weisblat D.A."/>
            <person name="Putnam N.H."/>
            <person name="Grigoriev I.V."/>
            <person name="Rokhsar D.S."/>
        </authorList>
    </citation>
    <scope>NUCLEOTIDE SEQUENCE</scope>
</reference>
<dbReference type="GO" id="GO:0098552">
    <property type="term" value="C:side of membrane"/>
    <property type="evidence" value="ECO:0007669"/>
    <property type="project" value="UniProtKB-KW"/>
</dbReference>
<evidence type="ECO:0000256" key="8">
    <source>
        <dbReference type="ARBA" id="ARBA00023180"/>
    </source>
</evidence>
<feature type="compositionally biased region" description="Low complexity" evidence="12">
    <location>
        <begin position="196"/>
        <end position="208"/>
    </location>
</feature>
<keyword evidence="4" id="KW-0336">GPI-anchor</keyword>
<keyword evidence="8" id="KW-0325">Glycoprotein</keyword>
<dbReference type="EMBL" id="KB097070">
    <property type="protein sequence ID" value="ESN99855.1"/>
    <property type="molecule type" value="Genomic_DNA"/>
</dbReference>